<feature type="region of interest" description="Disordered" evidence="1">
    <location>
        <begin position="37"/>
        <end position="65"/>
    </location>
</feature>
<feature type="signal peptide" evidence="2">
    <location>
        <begin position="1"/>
        <end position="23"/>
    </location>
</feature>
<dbReference type="Proteomes" id="UP001454036">
    <property type="component" value="Unassembled WGS sequence"/>
</dbReference>
<evidence type="ECO:0000256" key="2">
    <source>
        <dbReference type="SAM" id="SignalP"/>
    </source>
</evidence>
<dbReference type="PANTHER" id="PTHR35274">
    <property type="entry name" value="E6-LIKE PROTEIN"/>
    <property type="match status" value="1"/>
</dbReference>
<dbReference type="EMBL" id="BAABME010001493">
    <property type="protein sequence ID" value="GAA0149919.1"/>
    <property type="molecule type" value="Genomic_DNA"/>
</dbReference>
<dbReference type="PANTHER" id="PTHR35274:SF2">
    <property type="entry name" value="E6-LIKE PROTEIN"/>
    <property type="match status" value="1"/>
</dbReference>
<proteinExistence type="predicted"/>
<feature type="compositionally biased region" description="Low complexity" evidence="1">
    <location>
        <begin position="175"/>
        <end position="192"/>
    </location>
</feature>
<keyword evidence="4" id="KW-1185">Reference proteome</keyword>
<keyword evidence="2" id="KW-0732">Signal</keyword>
<organism evidence="3 4">
    <name type="scientific">Lithospermum erythrorhizon</name>
    <name type="common">Purple gromwell</name>
    <name type="synonym">Lithospermum officinale var. erythrorhizon</name>
    <dbReference type="NCBI Taxonomy" id="34254"/>
    <lineage>
        <taxon>Eukaryota</taxon>
        <taxon>Viridiplantae</taxon>
        <taxon>Streptophyta</taxon>
        <taxon>Embryophyta</taxon>
        <taxon>Tracheophyta</taxon>
        <taxon>Spermatophyta</taxon>
        <taxon>Magnoliopsida</taxon>
        <taxon>eudicotyledons</taxon>
        <taxon>Gunneridae</taxon>
        <taxon>Pentapetalae</taxon>
        <taxon>asterids</taxon>
        <taxon>lamiids</taxon>
        <taxon>Boraginales</taxon>
        <taxon>Boraginaceae</taxon>
        <taxon>Boraginoideae</taxon>
        <taxon>Lithospermeae</taxon>
        <taxon>Lithospermum</taxon>
    </lineage>
</organism>
<evidence type="ECO:0000313" key="3">
    <source>
        <dbReference type="EMBL" id="GAA0149919.1"/>
    </source>
</evidence>
<evidence type="ECO:0000313" key="4">
    <source>
        <dbReference type="Proteomes" id="UP001454036"/>
    </source>
</evidence>
<comment type="caution">
    <text evidence="3">The sequence shown here is derived from an EMBL/GenBank/DDBJ whole genome shotgun (WGS) entry which is preliminary data.</text>
</comment>
<feature type="compositionally biased region" description="Low complexity" evidence="1">
    <location>
        <begin position="206"/>
        <end position="215"/>
    </location>
</feature>
<name>A0AAV3PE64_LITER</name>
<evidence type="ECO:0000256" key="1">
    <source>
        <dbReference type="SAM" id="MobiDB-lite"/>
    </source>
</evidence>
<feature type="chain" id="PRO_5043819817" description="Protein E6" evidence="2">
    <location>
        <begin position="24"/>
        <end position="297"/>
    </location>
</feature>
<gene>
    <name evidence="3" type="ORF">LIER_08973</name>
</gene>
<dbReference type="AlphaFoldDB" id="A0AAV3PE64"/>
<feature type="region of interest" description="Disordered" evidence="1">
    <location>
        <begin position="261"/>
        <end position="280"/>
    </location>
</feature>
<feature type="region of interest" description="Disordered" evidence="1">
    <location>
        <begin position="167"/>
        <end position="192"/>
    </location>
</feature>
<protein>
    <recommendedName>
        <fullName evidence="5">Protein E6</fullName>
    </recommendedName>
</protein>
<accession>A0AAV3PE64</accession>
<dbReference type="InterPro" id="IPR040290">
    <property type="entry name" value="Prot_E6-like"/>
</dbReference>
<reference evidence="3 4" key="1">
    <citation type="submission" date="2024-01" db="EMBL/GenBank/DDBJ databases">
        <title>The complete chloroplast genome sequence of Lithospermum erythrorhizon: insights into the phylogenetic relationship among Boraginaceae species and the maternal lineages of purple gromwells.</title>
        <authorList>
            <person name="Okada T."/>
            <person name="Watanabe K."/>
        </authorList>
    </citation>
    <scope>NUCLEOTIDE SEQUENCE [LARGE SCALE GENOMIC DNA]</scope>
</reference>
<sequence>MANSKHLFVFLLVTLLSSIHIEARDNQMFNKIPSKTNELEKQIPLNKETENNPMSNPKEQEPNFVPEDEQSYGLYAHESFNLPQSSVTSNNNNNVEDNFLNNAKYLPKNYNPVAYVTEPEDFNEDSTFSEKAYTNTPMNNNHNYENNEANNYYNAQQQQNVKDFDFVDKDDDSSRTNNRNYNNYYKGNDGNNNYNNRFMDASFSTNPSSNNNNYNRFGGRVNRVQPQGMSDTRFLENGRYYYDINSEKYSVHPNDNAMAMRNQYHPRGSYGNHNANSYQYNNFNDAQDQYQDDDNMP</sequence>
<evidence type="ECO:0008006" key="5">
    <source>
        <dbReference type="Google" id="ProtNLM"/>
    </source>
</evidence>
<feature type="region of interest" description="Disordered" evidence="1">
    <location>
        <begin position="206"/>
        <end position="225"/>
    </location>
</feature>